<sequence length="65" mass="7220">MAKTKENLNYLEELVAHLGHNGAAERLSTWVSDICKAAPASKEVDDVVNFLIHLKRDVLDGKMDV</sequence>
<comment type="caution">
    <text evidence="1">The sequence shown here is derived from an EMBL/GenBank/DDBJ whole genome shotgun (WGS) entry which is preliminary data.</text>
</comment>
<dbReference type="RefSeq" id="WP_176350491.1">
    <property type="nucleotide sequence ID" value="NZ_JABWDJ010000031.1"/>
</dbReference>
<accession>A0A7Y6U9G0</accession>
<reference evidence="1 2" key="2">
    <citation type="submission" date="2020-07" db="EMBL/GenBank/DDBJ databases">
        <title>Bacterial metabolism rescues the inhibition of intestinal drug absorption by food and drug additives.</title>
        <authorList>
            <person name="Zou L."/>
            <person name="Spanogiannopoulos P."/>
            <person name="Chien H.-C."/>
            <person name="Pieper L.M."/>
            <person name="Cai W."/>
            <person name="Khuri N."/>
            <person name="Pottel J."/>
            <person name="Vora B."/>
            <person name="Ni Z."/>
            <person name="Tsakalozou E."/>
            <person name="Zhang W."/>
            <person name="Shoichet B.K."/>
            <person name="Giacomini K.M."/>
            <person name="Turnbaugh P.J."/>
        </authorList>
    </citation>
    <scope>NUCLEOTIDE SEQUENCE [LARGE SCALE GENOMIC DNA]</scope>
    <source>
        <strain evidence="1 2">B33</strain>
    </source>
</reference>
<proteinExistence type="predicted"/>
<organism evidence="1 2">
    <name type="scientific">Phocaeicola vulgatus</name>
    <name type="common">Bacteroides vulgatus</name>
    <dbReference type="NCBI Taxonomy" id="821"/>
    <lineage>
        <taxon>Bacteria</taxon>
        <taxon>Pseudomonadati</taxon>
        <taxon>Bacteroidota</taxon>
        <taxon>Bacteroidia</taxon>
        <taxon>Bacteroidales</taxon>
        <taxon>Bacteroidaceae</taxon>
        <taxon>Phocaeicola</taxon>
    </lineage>
</organism>
<dbReference type="EMBL" id="JABWDJ010000031">
    <property type="protein sequence ID" value="NVB73754.1"/>
    <property type="molecule type" value="Genomic_DNA"/>
</dbReference>
<evidence type="ECO:0000313" key="1">
    <source>
        <dbReference type="EMBL" id="NVB73754.1"/>
    </source>
</evidence>
<dbReference type="Proteomes" id="UP000524321">
    <property type="component" value="Unassembled WGS sequence"/>
</dbReference>
<reference evidence="1 2" key="1">
    <citation type="submission" date="2020-04" db="EMBL/GenBank/DDBJ databases">
        <authorList>
            <person name="Pieper L."/>
        </authorList>
    </citation>
    <scope>NUCLEOTIDE SEQUENCE [LARGE SCALE GENOMIC DNA]</scope>
    <source>
        <strain evidence="1 2">B33</strain>
    </source>
</reference>
<name>A0A7Y6U9G0_PHOVU</name>
<evidence type="ECO:0000313" key="2">
    <source>
        <dbReference type="Proteomes" id="UP000524321"/>
    </source>
</evidence>
<dbReference type="AlphaFoldDB" id="A0A7Y6U9G0"/>
<gene>
    <name evidence="1" type="ORF">HUV05_09520</name>
</gene>
<protein>
    <submittedName>
        <fullName evidence="1">Uncharacterized protein</fullName>
    </submittedName>
</protein>